<proteinExistence type="inferred from homology"/>
<evidence type="ECO:0000256" key="5">
    <source>
        <dbReference type="PIRSR" id="PIRSR001227-2"/>
    </source>
</evidence>
<organism evidence="6 7">
    <name type="scientific">Teichococcus coralli</name>
    <dbReference type="NCBI Taxonomy" id="2545983"/>
    <lineage>
        <taxon>Bacteria</taxon>
        <taxon>Pseudomonadati</taxon>
        <taxon>Pseudomonadota</taxon>
        <taxon>Alphaproteobacteria</taxon>
        <taxon>Acetobacterales</taxon>
        <taxon>Roseomonadaceae</taxon>
        <taxon>Roseomonas</taxon>
    </lineage>
</organism>
<dbReference type="EMBL" id="SNVJ01000003">
    <property type="protein sequence ID" value="MXP62634.1"/>
    <property type="molecule type" value="Genomic_DNA"/>
</dbReference>
<dbReference type="RefSeq" id="WP_160935758.1">
    <property type="nucleotide sequence ID" value="NZ_SNVJ01000003.1"/>
</dbReference>
<name>A0A845B957_9PROT</name>
<evidence type="ECO:0000313" key="6">
    <source>
        <dbReference type="EMBL" id="MXP62634.1"/>
    </source>
</evidence>
<dbReference type="InterPro" id="IPR029055">
    <property type="entry name" value="Ntn_hydrolases_N"/>
</dbReference>
<dbReference type="Gene3D" id="3.60.20.10">
    <property type="entry name" value="Glutamine Phosphoribosylpyrophosphate, subunit 1, domain 1"/>
    <property type="match status" value="1"/>
</dbReference>
<dbReference type="Gene3D" id="2.30.120.10">
    <property type="match status" value="1"/>
</dbReference>
<dbReference type="InterPro" id="IPR002692">
    <property type="entry name" value="S45"/>
</dbReference>
<reference evidence="6 7" key="1">
    <citation type="submission" date="2019-03" db="EMBL/GenBank/DDBJ databases">
        <title>Roseomonas sp. a novel Roseomonas species isolated from Sea whip Gorgonian.</title>
        <authorList>
            <person name="Li F."/>
            <person name="Pan X."/>
            <person name="Huang S."/>
            <person name="Li Z."/>
            <person name="Meng B."/>
        </authorList>
    </citation>
    <scope>NUCLEOTIDE SEQUENCE [LARGE SCALE GENOMIC DNA]</scope>
    <source>
        <strain evidence="6 7">M0104</strain>
    </source>
</reference>
<protein>
    <submittedName>
        <fullName evidence="6">Penicillin acylase family protein</fullName>
    </submittedName>
</protein>
<keyword evidence="3" id="KW-0865">Zymogen</keyword>
<dbReference type="InterPro" id="IPR043147">
    <property type="entry name" value="Penicillin_amidase_A-knob"/>
</dbReference>
<gene>
    <name evidence="6" type="ORF">E0493_04610</name>
</gene>
<dbReference type="GO" id="GO:0046872">
    <property type="term" value="F:metal ion binding"/>
    <property type="evidence" value="ECO:0007669"/>
    <property type="project" value="UniProtKB-KW"/>
</dbReference>
<feature type="binding site" evidence="5">
    <location>
        <position position="310"/>
    </location>
    <ligand>
        <name>Ca(2+)</name>
        <dbReference type="ChEBI" id="CHEBI:29108"/>
    </ligand>
</feature>
<dbReference type="InterPro" id="IPR023343">
    <property type="entry name" value="Penicillin_amidase_dom1"/>
</dbReference>
<dbReference type="CDD" id="cd03747">
    <property type="entry name" value="Ntn_PGA_like"/>
    <property type="match status" value="1"/>
</dbReference>
<dbReference type="PANTHER" id="PTHR34218">
    <property type="entry name" value="PEPTIDASE S45 PENICILLIN AMIDASE"/>
    <property type="match status" value="1"/>
</dbReference>
<dbReference type="SUPFAM" id="SSF56235">
    <property type="entry name" value="N-terminal nucleophile aminohydrolases (Ntn hydrolases)"/>
    <property type="match status" value="1"/>
</dbReference>
<feature type="binding site" evidence="5">
    <location>
        <position position="313"/>
    </location>
    <ligand>
        <name>Ca(2+)</name>
        <dbReference type="ChEBI" id="CHEBI:29108"/>
    </ligand>
</feature>
<dbReference type="GO" id="GO:0017000">
    <property type="term" value="P:antibiotic biosynthetic process"/>
    <property type="evidence" value="ECO:0007669"/>
    <property type="project" value="InterPro"/>
</dbReference>
<dbReference type="AlphaFoldDB" id="A0A845B957"/>
<keyword evidence="2" id="KW-0378">Hydrolase</keyword>
<dbReference type="Gene3D" id="1.10.10.2580">
    <property type="entry name" value="Penicillin Acylase III, Chain A, Domain 2"/>
    <property type="match status" value="1"/>
</dbReference>
<dbReference type="PIRSF" id="PIRSF001227">
    <property type="entry name" value="Pen_acylase"/>
    <property type="match status" value="1"/>
</dbReference>
<dbReference type="GO" id="GO:0016811">
    <property type="term" value="F:hydrolase activity, acting on carbon-nitrogen (but not peptide) bonds, in linear amides"/>
    <property type="evidence" value="ECO:0007669"/>
    <property type="project" value="InterPro"/>
</dbReference>
<comment type="cofactor">
    <cofactor evidence="5">
        <name>Ca(2+)</name>
        <dbReference type="ChEBI" id="CHEBI:29108"/>
    </cofactor>
    <text evidence="5">Binds 1 Ca(2+) ion per dimer.</text>
</comment>
<keyword evidence="5" id="KW-0479">Metal-binding</keyword>
<dbReference type="Gene3D" id="1.10.439.10">
    <property type="entry name" value="Penicillin Amidohydrolase, domain 1"/>
    <property type="match status" value="1"/>
</dbReference>
<dbReference type="Proteomes" id="UP000460715">
    <property type="component" value="Unassembled WGS sequence"/>
</dbReference>
<evidence type="ECO:0000313" key="7">
    <source>
        <dbReference type="Proteomes" id="UP000460715"/>
    </source>
</evidence>
<dbReference type="OrthoDB" id="9760084at2"/>
<evidence type="ECO:0000256" key="4">
    <source>
        <dbReference type="PIRSR" id="PIRSR001227-1"/>
    </source>
</evidence>
<feature type="active site" description="Nucleophile" evidence="4">
    <location>
        <position position="237"/>
    </location>
</feature>
<comment type="similarity">
    <text evidence="1">Belongs to the peptidase S45 family.</text>
</comment>
<dbReference type="InterPro" id="IPR043146">
    <property type="entry name" value="Penicillin_amidase_N_B-knob"/>
</dbReference>
<evidence type="ECO:0000256" key="3">
    <source>
        <dbReference type="ARBA" id="ARBA00023145"/>
    </source>
</evidence>
<sequence>MPLDRATVEAALPDLDARLPLPGLSAPATVLRDEWGIPHIRAATSRDAWMALGFVHAQDRLFQMDLTRRRAIGRAAEWLGAPAAESDILVRRLGMEAACRRDFAALGGAAREMLEAYSAGVNAWIGGGQPRPVEYALLQDAPDLWEPWHSIAVMRRLGLLMGSVWFKLWRAAALPVVGPEGAAKLRYDDSGADLLCIPPGAEAERLQADLAALAPAIRALLESMGKNTGGDEVGGGSNNWAVGPTRSATGRPVLAGDPHRVFEIPNMYAQHHLACDAFDMIGLTVPGVPGFPHFAHNGQVAYCVTHAFMDIHDLFLERFDADASHTEAPDGPAPVMRRRDSIRIRGGEARAFEIVETRHGPVIAGDPASGSAIALRSVQFAETDLSFECLPRMTTASGVEALFEATRGWGLIDHNLVAGDTEGHIGHLVRARLPRRPRSNGWLPVPGWMSRHDWQGWIAHEEMPRSLDPEGGIIVTANNRVVADDAHPDYLCTDCHPPYRARRIAARLAEGGAFAPEDAAGIHADTLSPNALLLRERLAASPAPEEPAAAALRERLLAWDGRMEADAEAPPAYIALRRALTAILAERSGLAAAGASPLAQVTPGIAPQNQLWWTLPELLRRDDASLLGGWSWREALQAALARAAAAPAGESWGAVHQPRFTHPLSPLFPEAAALLDPPSRPVGGDGDTVLANGLLCAGGPTATYGALARYVFDVGNWDACQWVVFHGASGQPGSAHYADQNEAWSATRMVPMRYAWKGIEQAARHRQDLVPAA</sequence>
<dbReference type="Pfam" id="PF01804">
    <property type="entry name" value="Penicil_amidase"/>
    <property type="match status" value="1"/>
</dbReference>
<evidence type="ECO:0000256" key="1">
    <source>
        <dbReference type="ARBA" id="ARBA00006586"/>
    </source>
</evidence>
<comment type="caution">
    <text evidence="6">The sequence shown here is derived from an EMBL/GenBank/DDBJ whole genome shotgun (WGS) entry which is preliminary data.</text>
</comment>
<keyword evidence="5" id="KW-0106">Calcium</keyword>
<dbReference type="Gene3D" id="1.10.1400.10">
    <property type="match status" value="1"/>
</dbReference>
<accession>A0A845B957</accession>
<keyword evidence="7" id="KW-1185">Reference proteome</keyword>
<dbReference type="PANTHER" id="PTHR34218:SF4">
    <property type="entry name" value="ACYL-HOMOSERINE LACTONE ACYLASE QUIP"/>
    <property type="match status" value="1"/>
</dbReference>
<evidence type="ECO:0000256" key="2">
    <source>
        <dbReference type="ARBA" id="ARBA00022801"/>
    </source>
</evidence>
<dbReference type="InterPro" id="IPR014395">
    <property type="entry name" value="Pen/GL7ACA/AHL_acylase"/>
</dbReference>